<dbReference type="EMBL" id="CAWUPB010001197">
    <property type="protein sequence ID" value="CAK7356327.1"/>
    <property type="molecule type" value="Genomic_DNA"/>
</dbReference>
<name>A0AAV1SRF9_9ROSI</name>
<feature type="repeat" description="PPR" evidence="3">
    <location>
        <begin position="175"/>
        <end position="209"/>
    </location>
</feature>
<comment type="similarity">
    <text evidence="1">Belongs to the PPR family. P subfamily.</text>
</comment>
<organism evidence="5 6">
    <name type="scientific">Dovyalis caffra</name>
    <dbReference type="NCBI Taxonomy" id="77055"/>
    <lineage>
        <taxon>Eukaryota</taxon>
        <taxon>Viridiplantae</taxon>
        <taxon>Streptophyta</taxon>
        <taxon>Embryophyta</taxon>
        <taxon>Tracheophyta</taxon>
        <taxon>Spermatophyta</taxon>
        <taxon>Magnoliopsida</taxon>
        <taxon>eudicotyledons</taxon>
        <taxon>Gunneridae</taxon>
        <taxon>Pentapetalae</taxon>
        <taxon>rosids</taxon>
        <taxon>fabids</taxon>
        <taxon>Malpighiales</taxon>
        <taxon>Salicaceae</taxon>
        <taxon>Flacourtieae</taxon>
        <taxon>Dovyalis</taxon>
    </lineage>
</organism>
<feature type="repeat" description="PPR" evidence="3">
    <location>
        <begin position="328"/>
        <end position="362"/>
    </location>
</feature>
<feature type="region of interest" description="Disordered" evidence="4">
    <location>
        <begin position="240"/>
        <end position="259"/>
    </location>
</feature>
<evidence type="ECO:0000256" key="2">
    <source>
        <dbReference type="ARBA" id="ARBA00022737"/>
    </source>
</evidence>
<sequence>MKNDGVVFGSKTFKLLLDVFTRLGKFDTTLDILNHMEELETNSKPHMYDSIIVAFTEKNHVGLALFVLFKFLEVFDGNKGNDLGVSLSSSIAYDALLVGKVKDAVIVYEELKLSIHEVDAFTYRILIQECCKSYQMDDAIKIFNEIRYYRLCKNGRAEAGYNLFIDLRKKGQFVDVITYSIVVLLLCREGHLEEALHLVQEMEEKGFFVDLITITLLLIAFHKQGKWDFTERLMKHIRDGSDDGASKDEKSSAADTDQWSSSSYMDHLTNQAKSSDLSSQLYSLARGQRVQDKGADSFDIDISFMNKGCFNKACDVFNEIGKKVYPADIGTYNMVIQGLGKMGRADLASSILDKLMKQGGKAGKIDEANKLFEHMKSNGLNLDVSLIIL</sequence>
<dbReference type="PROSITE" id="PS51375">
    <property type="entry name" value="PPR"/>
    <property type="match status" value="3"/>
</dbReference>
<dbReference type="PANTHER" id="PTHR47941">
    <property type="entry name" value="PENTATRICOPEPTIDE REPEAT-CONTAINING PROTEIN 3, MITOCHONDRIAL"/>
    <property type="match status" value="1"/>
</dbReference>
<evidence type="ECO:0000256" key="3">
    <source>
        <dbReference type="PROSITE-ProRule" id="PRU00708"/>
    </source>
</evidence>
<evidence type="ECO:0000313" key="6">
    <source>
        <dbReference type="Proteomes" id="UP001314170"/>
    </source>
</evidence>
<dbReference type="InterPro" id="IPR002885">
    <property type="entry name" value="PPR_rpt"/>
</dbReference>
<protein>
    <recommendedName>
        <fullName evidence="7">Pentatricopeptide repeat-containing protein</fullName>
    </recommendedName>
</protein>
<dbReference type="Gene3D" id="1.25.40.10">
    <property type="entry name" value="Tetratricopeptide repeat domain"/>
    <property type="match status" value="3"/>
</dbReference>
<dbReference type="NCBIfam" id="TIGR00756">
    <property type="entry name" value="PPR"/>
    <property type="match status" value="4"/>
</dbReference>
<dbReference type="Pfam" id="PF12854">
    <property type="entry name" value="PPR_1"/>
    <property type="match status" value="2"/>
</dbReference>
<dbReference type="InterPro" id="IPR011990">
    <property type="entry name" value="TPR-like_helical_dom_sf"/>
</dbReference>
<evidence type="ECO:0000313" key="5">
    <source>
        <dbReference type="EMBL" id="CAK7356327.1"/>
    </source>
</evidence>
<dbReference type="Pfam" id="PF01535">
    <property type="entry name" value="PPR"/>
    <property type="match status" value="2"/>
</dbReference>
<evidence type="ECO:0000256" key="4">
    <source>
        <dbReference type="SAM" id="MobiDB-lite"/>
    </source>
</evidence>
<dbReference type="AlphaFoldDB" id="A0AAV1SRF9"/>
<evidence type="ECO:0008006" key="7">
    <source>
        <dbReference type="Google" id="ProtNLM"/>
    </source>
</evidence>
<gene>
    <name evidence="5" type="ORF">DCAF_LOCUS26598</name>
</gene>
<proteinExistence type="inferred from homology"/>
<dbReference type="Proteomes" id="UP001314170">
    <property type="component" value="Unassembled WGS sequence"/>
</dbReference>
<reference evidence="5 6" key="1">
    <citation type="submission" date="2024-01" db="EMBL/GenBank/DDBJ databases">
        <authorList>
            <person name="Waweru B."/>
        </authorList>
    </citation>
    <scope>NUCLEOTIDE SEQUENCE [LARGE SCALE GENOMIC DNA]</scope>
</reference>
<evidence type="ECO:0000256" key="1">
    <source>
        <dbReference type="ARBA" id="ARBA00007626"/>
    </source>
</evidence>
<keyword evidence="6" id="KW-1185">Reference proteome</keyword>
<comment type="caution">
    <text evidence="5">The sequence shown here is derived from an EMBL/GenBank/DDBJ whole genome shotgun (WGS) entry which is preliminary data.</text>
</comment>
<feature type="compositionally biased region" description="Basic and acidic residues" evidence="4">
    <location>
        <begin position="240"/>
        <end position="252"/>
    </location>
</feature>
<feature type="repeat" description="PPR" evidence="3">
    <location>
        <begin position="119"/>
        <end position="153"/>
    </location>
</feature>
<keyword evidence="2" id="KW-0677">Repeat</keyword>
<accession>A0AAV1SRF9</accession>